<evidence type="ECO:0000256" key="8">
    <source>
        <dbReference type="PIRSR" id="PIRSR019663-1"/>
    </source>
</evidence>
<dbReference type="GO" id="GO:0051603">
    <property type="term" value="P:proteolysis involved in protein catabolic process"/>
    <property type="evidence" value="ECO:0007669"/>
    <property type="project" value="InterPro"/>
</dbReference>
<dbReference type="CDD" id="cd21115">
    <property type="entry name" value="legumain_C"/>
    <property type="match status" value="1"/>
</dbReference>
<dbReference type="Proteomes" id="UP000823749">
    <property type="component" value="Chromosome 7"/>
</dbReference>
<feature type="domain" description="Legumain prodomain" evidence="10">
    <location>
        <begin position="400"/>
        <end position="496"/>
    </location>
</feature>
<dbReference type="PANTHER" id="PTHR12000">
    <property type="entry name" value="HEMOGLOBINASE FAMILY MEMBER"/>
    <property type="match status" value="1"/>
</dbReference>
<dbReference type="PIRSF" id="PIRSF500139">
    <property type="entry name" value="AE"/>
    <property type="match status" value="1"/>
</dbReference>
<dbReference type="PRINTS" id="PR00776">
    <property type="entry name" value="HEMOGLOBNASE"/>
</dbReference>
<evidence type="ECO:0000256" key="5">
    <source>
        <dbReference type="ARBA" id="ARBA00022807"/>
    </source>
</evidence>
<accession>A0AAV6JH57</accession>
<dbReference type="FunFam" id="3.40.50.1460:FF:000005">
    <property type="entry name" value="Vacuolar-processing enzyme beta-isozyme"/>
    <property type="match status" value="1"/>
</dbReference>
<sequence length="513" mass="56698">MTRLAAAVLLLLALSTSVTVHCREISDDLIRLPSESSRFFDDEDDAVGTRWAVLIAGSSGYWNYRHQADVCHAYQLLKKGGLKDENIVVFMYDDIAFNEENPRQGIIINSPHGEDVYDGVPKDYTGDDVTVNNFFAAILGNKTALTGGSGKVVDSGPNDHIFIYYTDHGGPGVLGMPTSPYIYAIDLIEVLKKKHASGTYKSMVFYLEACESGSIFEGLLPEGLNIYATTASNAEESSWGTYCPGEYPSPPEEYETCLGDLYSVAWMEDSDIHNLRTETLLQQYELVKTRTANDNSAYGSHVMQYGDLPLSKDNLFLYVGTNPANDNFTFVAENFLRSSSKAVNQRDADLLHFWAKMCEMILGWGECSVGGLRIGDLAENSRPEFRKAPEGSPRKLEAQKQFVEVMSHRMHIDNSMKMIGKLLFGIKKGPEVLETVRPAGHPLVDDWGCLKSLVRTFETHCGSISQYGMKHMRSVANICNAGIQKEQLAEASAQACVTIPSGHWSSLHKGFSA</sequence>
<dbReference type="Gene3D" id="3.40.50.1460">
    <property type="match status" value="1"/>
</dbReference>
<feature type="signal peptide" evidence="9">
    <location>
        <begin position="1"/>
        <end position="22"/>
    </location>
</feature>
<feature type="active site" evidence="8">
    <location>
        <position position="168"/>
    </location>
</feature>
<evidence type="ECO:0000256" key="6">
    <source>
        <dbReference type="ARBA" id="ARBA00023157"/>
    </source>
</evidence>
<evidence type="ECO:0000313" key="11">
    <source>
        <dbReference type="EMBL" id="KAG5540511.1"/>
    </source>
</evidence>
<dbReference type="Pfam" id="PF20985">
    <property type="entry name" value="Legum_prodom"/>
    <property type="match status" value="1"/>
</dbReference>
<dbReference type="PANTHER" id="PTHR12000:SF50">
    <property type="entry name" value="VACUOLAR-PROCESSING ENZYME GAMMA-ISOZYME"/>
    <property type="match status" value="1"/>
</dbReference>
<keyword evidence="6" id="KW-1015">Disulfide bond</keyword>
<dbReference type="InterPro" id="IPR001096">
    <property type="entry name" value="Peptidase_C13"/>
</dbReference>
<evidence type="ECO:0000256" key="9">
    <source>
        <dbReference type="SAM" id="SignalP"/>
    </source>
</evidence>
<evidence type="ECO:0000256" key="3">
    <source>
        <dbReference type="ARBA" id="ARBA00022729"/>
    </source>
</evidence>
<evidence type="ECO:0000256" key="1">
    <source>
        <dbReference type="ARBA" id="ARBA00009941"/>
    </source>
</evidence>
<name>A0AAV6JH57_9ERIC</name>
<keyword evidence="5" id="KW-0788">Thiol protease</keyword>
<reference evidence="11" key="1">
    <citation type="submission" date="2020-08" db="EMBL/GenBank/DDBJ databases">
        <title>Plant Genome Project.</title>
        <authorList>
            <person name="Zhang R.-G."/>
        </authorList>
    </citation>
    <scope>NUCLEOTIDE SEQUENCE</scope>
    <source>
        <strain evidence="11">WSP0</strain>
        <tissue evidence="11">Leaf</tissue>
    </source>
</reference>
<dbReference type="InterPro" id="IPR048501">
    <property type="entry name" value="Legum_prodom"/>
</dbReference>
<dbReference type="GO" id="GO:0006624">
    <property type="term" value="P:vacuolar protein processing"/>
    <property type="evidence" value="ECO:0007669"/>
    <property type="project" value="TreeGrafter"/>
</dbReference>
<keyword evidence="12" id="KW-1185">Reference proteome</keyword>
<comment type="caution">
    <text evidence="11">The sequence shown here is derived from an EMBL/GenBank/DDBJ whole genome shotgun (WGS) entry which is preliminary data.</text>
</comment>
<protein>
    <recommendedName>
        <fullName evidence="10">Legumain prodomain domain-containing protein</fullName>
    </recommendedName>
</protein>
<evidence type="ECO:0000256" key="4">
    <source>
        <dbReference type="ARBA" id="ARBA00022801"/>
    </source>
</evidence>
<dbReference type="GO" id="GO:0005773">
    <property type="term" value="C:vacuole"/>
    <property type="evidence" value="ECO:0007669"/>
    <property type="project" value="GOC"/>
</dbReference>
<dbReference type="Gene3D" id="1.10.132.130">
    <property type="match status" value="1"/>
</dbReference>
<dbReference type="InterPro" id="IPR043577">
    <property type="entry name" value="AE"/>
</dbReference>
<dbReference type="FunFam" id="1.10.132.130:FF:000001">
    <property type="entry name" value="Vacuolar-processing enzyme beta-isozyme"/>
    <property type="match status" value="1"/>
</dbReference>
<feature type="active site" description="Nucleophile" evidence="8">
    <location>
        <position position="210"/>
    </location>
</feature>
<dbReference type="GO" id="GO:0004197">
    <property type="term" value="F:cysteine-type endopeptidase activity"/>
    <property type="evidence" value="ECO:0007669"/>
    <property type="project" value="InterPro"/>
</dbReference>
<evidence type="ECO:0000256" key="7">
    <source>
        <dbReference type="ARBA" id="ARBA00023180"/>
    </source>
</evidence>
<dbReference type="AlphaFoldDB" id="A0AAV6JH57"/>
<evidence type="ECO:0000313" key="12">
    <source>
        <dbReference type="Proteomes" id="UP000823749"/>
    </source>
</evidence>
<comment type="similarity">
    <text evidence="1">Belongs to the peptidase C13 family.</text>
</comment>
<proteinExistence type="inferred from homology"/>
<dbReference type="Pfam" id="PF01650">
    <property type="entry name" value="Peptidase_C13"/>
    <property type="match status" value="1"/>
</dbReference>
<keyword evidence="3 9" id="KW-0732">Signal</keyword>
<keyword evidence="7" id="KW-0325">Glycoprotein</keyword>
<evidence type="ECO:0000256" key="2">
    <source>
        <dbReference type="ARBA" id="ARBA00022670"/>
    </source>
</evidence>
<keyword evidence="2" id="KW-0645">Protease</keyword>
<organism evidence="11 12">
    <name type="scientific">Rhododendron griersonianum</name>
    <dbReference type="NCBI Taxonomy" id="479676"/>
    <lineage>
        <taxon>Eukaryota</taxon>
        <taxon>Viridiplantae</taxon>
        <taxon>Streptophyta</taxon>
        <taxon>Embryophyta</taxon>
        <taxon>Tracheophyta</taxon>
        <taxon>Spermatophyta</taxon>
        <taxon>Magnoliopsida</taxon>
        <taxon>eudicotyledons</taxon>
        <taxon>Gunneridae</taxon>
        <taxon>Pentapetalae</taxon>
        <taxon>asterids</taxon>
        <taxon>Ericales</taxon>
        <taxon>Ericaceae</taxon>
        <taxon>Ericoideae</taxon>
        <taxon>Rhodoreae</taxon>
        <taxon>Rhododendron</taxon>
    </lineage>
</organism>
<keyword evidence="4" id="KW-0378">Hydrolase</keyword>
<gene>
    <name evidence="11" type="ORF">RHGRI_020654</name>
</gene>
<dbReference type="PIRSF" id="PIRSF019663">
    <property type="entry name" value="Legumain"/>
    <property type="match status" value="1"/>
</dbReference>
<feature type="chain" id="PRO_5043417195" description="Legumain prodomain domain-containing protein" evidence="9">
    <location>
        <begin position="23"/>
        <end position="513"/>
    </location>
</feature>
<dbReference type="InterPro" id="IPR046427">
    <property type="entry name" value="Legumain_prodom_sf"/>
</dbReference>
<dbReference type="EMBL" id="JACTNZ010000007">
    <property type="protein sequence ID" value="KAG5540511.1"/>
    <property type="molecule type" value="Genomic_DNA"/>
</dbReference>
<evidence type="ECO:0000259" key="10">
    <source>
        <dbReference type="Pfam" id="PF20985"/>
    </source>
</evidence>